<proteinExistence type="predicted"/>
<dbReference type="EMBL" id="CACVBM020001149">
    <property type="protein sequence ID" value="CAA7034530.1"/>
    <property type="molecule type" value="Genomic_DNA"/>
</dbReference>
<dbReference type="AlphaFoldDB" id="A0A6D2J4P7"/>
<accession>A0A6D2J4P7</accession>
<evidence type="ECO:0000313" key="3">
    <source>
        <dbReference type="Proteomes" id="UP000467841"/>
    </source>
</evidence>
<evidence type="ECO:0000256" key="1">
    <source>
        <dbReference type="SAM" id="MobiDB-lite"/>
    </source>
</evidence>
<dbReference type="Proteomes" id="UP000467841">
    <property type="component" value="Unassembled WGS sequence"/>
</dbReference>
<comment type="caution">
    <text evidence="2">The sequence shown here is derived from an EMBL/GenBank/DDBJ whole genome shotgun (WGS) entry which is preliminary data.</text>
</comment>
<evidence type="ECO:0000313" key="2">
    <source>
        <dbReference type="EMBL" id="CAA7034530.1"/>
    </source>
</evidence>
<name>A0A6D2J4P7_9BRAS</name>
<protein>
    <submittedName>
        <fullName evidence="2">Uncharacterized protein</fullName>
    </submittedName>
</protein>
<feature type="region of interest" description="Disordered" evidence="1">
    <location>
        <begin position="98"/>
        <end position="118"/>
    </location>
</feature>
<reference evidence="2" key="1">
    <citation type="submission" date="2020-01" db="EMBL/GenBank/DDBJ databases">
        <authorList>
            <person name="Mishra B."/>
        </authorList>
    </citation>
    <scope>NUCLEOTIDE SEQUENCE [LARGE SCALE GENOMIC DNA]</scope>
</reference>
<gene>
    <name evidence="2" type="ORF">MERR_LOCUS21765</name>
</gene>
<organism evidence="2 3">
    <name type="scientific">Microthlaspi erraticum</name>
    <dbReference type="NCBI Taxonomy" id="1685480"/>
    <lineage>
        <taxon>Eukaryota</taxon>
        <taxon>Viridiplantae</taxon>
        <taxon>Streptophyta</taxon>
        <taxon>Embryophyta</taxon>
        <taxon>Tracheophyta</taxon>
        <taxon>Spermatophyta</taxon>
        <taxon>Magnoliopsida</taxon>
        <taxon>eudicotyledons</taxon>
        <taxon>Gunneridae</taxon>
        <taxon>Pentapetalae</taxon>
        <taxon>rosids</taxon>
        <taxon>malvids</taxon>
        <taxon>Brassicales</taxon>
        <taxon>Brassicaceae</taxon>
        <taxon>Coluteocarpeae</taxon>
        <taxon>Microthlaspi</taxon>
    </lineage>
</organism>
<keyword evidence="3" id="KW-1185">Reference proteome</keyword>
<sequence length="118" mass="12914">MQKNLIITKFVHLAVRSTRKPSNTATRNVGVSIVRGLSSDSEPAVLKATAAEDGGIQDPQIAENYGGSVARTIDGHGKMEVIGEDSGSVLTLRNVRQRRRKSEESRIPENLTDLMWAR</sequence>